<evidence type="ECO:0000313" key="2">
    <source>
        <dbReference type="EMBL" id="CAB0150730.1"/>
    </source>
</evidence>
<dbReference type="EMBL" id="CADCXY010000002">
    <property type="protein sequence ID" value="CAB0150730.1"/>
    <property type="molecule type" value="Genomic_DNA"/>
</dbReference>
<dbReference type="AlphaFoldDB" id="A0A6S6WMQ2"/>
<evidence type="ECO:0000313" key="3">
    <source>
        <dbReference type="Proteomes" id="UP000481517"/>
    </source>
</evidence>
<accession>A0A6S6WMQ2</accession>
<feature type="chain" id="PRO_5029007337" description="Beta-lactamase" evidence="1">
    <location>
        <begin position="29"/>
        <end position="441"/>
    </location>
</feature>
<dbReference type="Proteomes" id="UP000481517">
    <property type="component" value="Unassembled WGS sequence"/>
</dbReference>
<dbReference type="RefSeq" id="WP_173919995.1">
    <property type="nucleotide sequence ID" value="NZ_CADCXY010000002.1"/>
</dbReference>
<keyword evidence="3" id="KW-1185">Reference proteome</keyword>
<reference evidence="2 3" key="1">
    <citation type="submission" date="2020-02" db="EMBL/GenBank/DDBJ databases">
        <authorList>
            <person name="Rodrigo-Torres L."/>
            <person name="Arahal R. D."/>
            <person name="Lucena T."/>
        </authorList>
    </citation>
    <scope>NUCLEOTIDE SEQUENCE [LARGE SCALE GENOMIC DNA]</scope>
    <source>
        <strain evidence="2 3">CECT 9734</strain>
    </source>
</reference>
<name>A0A6S6WMQ2_9GAMM</name>
<protein>
    <recommendedName>
        <fullName evidence="4">Beta-lactamase</fullName>
    </recommendedName>
</protein>
<evidence type="ECO:0000256" key="1">
    <source>
        <dbReference type="SAM" id="SignalP"/>
    </source>
</evidence>
<evidence type="ECO:0008006" key="4">
    <source>
        <dbReference type="Google" id="ProtNLM"/>
    </source>
</evidence>
<proteinExistence type="predicted"/>
<gene>
    <name evidence="2" type="ORF">PSI9734_01171</name>
</gene>
<sequence length="441" mass="47275">MKTTADKRLSSLVGLVSFAILATPLALAESNNTEQSAPQGEAYYQQIMGAPPLLPANAEARWPACEPAVAADNQQYLTVAETGTSKGWVEHSAHNWDYFAAAASAGKVMVIDYARKGDALAFRYLANEQTHADLYEPWSSSKIMAYSGALSLLSENFAQPDTLVGDLKLADLITSIHSYEVSGEADGNSNAYAYYLANLAGRDYLTALFHDGWMNISQPQVKFRGAYGPAAYAPVDDFWRTPSRHVVGQFPARKQDPGSLSYRCEQCGLTGNKPMTTLASAEFLKRLVTHKREPATQLPGLSDDAVMMLLYGPGHSANSADAGGMMAGASLMPHRAVAAALQALQPELEGLSPQQVLDQATNGNWRIFHKLGAGPSETRGTSEVVALAHICLPLADGTREFTVAAQASVDGNNYENVGHAGAKLEQLLNQSVQELLTNPAK</sequence>
<dbReference type="SUPFAM" id="SSF56601">
    <property type="entry name" value="beta-lactamase/transpeptidase-like"/>
    <property type="match status" value="1"/>
</dbReference>
<keyword evidence="1" id="KW-0732">Signal</keyword>
<feature type="signal peptide" evidence="1">
    <location>
        <begin position="1"/>
        <end position="28"/>
    </location>
</feature>
<organism evidence="2 3">
    <name type="scientific">Pseudidiomarina piscicola</name>
    <dbReference type="NCBI Taxonomy" id="2614830"/>
    <lineage>
        <taxon>Bacteria</taxon>
        <taxon>Pseudomonadati</taxon>
        <taxon>Pseudomonadota</taxon>
        <taxon>Gammaproteobacteria</taxon>
        <taxon>Alteromonadales</taxon>
        <taxon>Idiomarinaceae</taxon>
        <taxon>Pseudidiomarina</taxon>
    </lineage>
</organism>
<dbReference type="InterPro" id="IPR012338">
    <property type="entry name" value="Beta-lactam/transpept-like"/>
</dbReference>